<sequence length="215" mass="23186">MRLVAPVLVLSLLALAAPAHADTWSSRDRRADVIGYDTSPPAAEGDCGPPPRRVRSDARRDLLRLSVDHTSADIVVTLSMRAVSRRDRDTSYEVYLRTPGGVYSVSVVPGLGKDPGLFEVPTLPQSDPGDDCEGIGLLLLDTGCDGLARERDPVADTVTYTIPRDCLDRPAWVRVGAQVYGFLSGEDEGRSDRWGRQGTADVGFPPPLGPRVHPS</sequence>
<comment type="caution">
    <text evidence="3">The sequence shown here is derived from an EMBL/GenBank/DDBJ whole genome shotgun (WGS) entry which is preliminary data.</text>
</comment>
<feature type="signal peptide" evidence="2">
    <location>
        <begin position="1"/>
        <end position="21"/>
    </location>
</feature>
<dbReference type="RefSeq" id="WP_160874997.1">
    <property type="nucleotide sequence ID" value="NZ_WUEK01000002.1"/>
</dbReference>
<evidence type="ECO:0000313" key="4">
    <source>
        <dbReference type="Proteomes" id="UP000473325"/>
    </source>
</evidence>
<dbReference type="EMBL" id="WUEK01000002">
    <property type="protein sequence ID" value="MXG88471.1"/>
    <property type="molecule type" value="Genomic_DNA"/>
</dbReference>
<gene>
    <name evidence="3" type="ORF">GRQ65_02790</name>
</gene>
<proteinExistence type="predicted"/>
<feature type="region of interest" description="Disordered" evidence="1">
    <location>
        <begin position="33"/>
        <end position="52"/>
    </location>
</feature>
<dbReference type="Proteomes" id="UP000473325">
    <property type="component" value="Unassembled WGS sequence"/>
</dbReference>
<keyword evidence="4" id="KW-1185">Reference proteome</keyword>
<reference evidence="3 4" key="1">
    <citation type="submission" date="2019-12" db="EMBL/GenBank/DDBJ databases">
        <authorList>
            <person name="Kun Z."/>
        </authorList>
    </citation>
    <scope>NUCLEOTIDE SEQUENCE [LARGE SCALE GENOMIC DNA]</scope>
    <source>
        <strain evidence="3 4">YIM 123512</strain>
    </source>
</reference>
<name>A0A6L7EXP9_9ACTN</name>
<evidence type="ECO:0000256" key="2">
    <source>
        <dbReference type="SAM" id="SignalP"/>
    </source>
</evidence>
<evidence type="ECO:0000256" key="1">
    <source>
        <dbReference type="SAM" id="MobiDB-lite"/>
    </source>
</evidence>
<organism evidence="3 4">
    <name type="scientific">Nocardioides flavescens</name>
    <dbReference type="NCBI Taxonomy" id="2691959"/>
    <lineage>
        <taxon>Bacteria</taxon>
        <taxon>Bacillati</taxon>
        <taxon>Actinomycetota</taxon>
        <taxon>Actinomycetes</taxon>
        <taxon>Propionibacteriales</taxon>
        <taxon>Nocardioidaceae</taxon>
        <taxon>Nocardioides</taxon>
    </lineage>
</organism>
<dbReference type="AlphaFoldDB" id="A0A6L7EXP9"/>
<keyword evidence="2" id="KW-0732">Signal</keyword>
<accession>A0A6L7EXP9</accession>
<protein>
    <submittedName>
        <fullName evidence="3">Uncharacterized protein</fullName>
    </submittedName>
</protein>
<evidence type="ECO:0000313" key="3">
    <source>
        <dbReference type="EMBL" id="MXG88471.1"/>
    </source>
</evidence>
<feature type="chain" id="PRO_5027095230" evidence="2">
    <location>
        <begin position="22"/>
        <end position="215"/>
    </location>
</feature>
<feature type="region of interest" description="Disordered" evidence="1">
    <location>
        <begin position="186"/>
        <end position="215"/>
    </location>
</feature>